<dbReference type="EMBL" id="BAAAZY010000013">
    <property type="protein sequence ID" value="GAA4071889.1"/>
    <property type="molecule type" value="Genomic_DNA"/>
</dbReference>
<sequence>MRCECAAASPCRAFAPPPARARSTEEPSPAGGWIRIISGPVLGSGRQNRQRMGTSSGQAGSDLLHPGALQRIIQGLRIPEYGHIRS</sequence>
<accession>A0ABP7VPR9</accession>
<organism evidence="2 3">
    <name type="scientific">Streptomyces shaanxiensis</name>
    <dbReference type="NCBI Taxonomy" id="653357"/>
    <lineage>
        <taxon>Bacteria</taxon>
        <taxon>Bacillati</taxon>
        <taxon>Actinomycetota</taxon>
        <taxon>Actinomycetes</taxon>
        <taxon>Kitasatosporales</taxon>
        <taxon>Streptomycetaceae</taxon>
        <taxon>Streptomyces</taxon>
    </lineage>
</organism>
<evidence type="ECO:0000256" key="1">
    <source>
        <dbReference type="SAM" id="MobiDB-lite"/>
    </source>
</evidence>
<feature type="compositionally biased region" description="Polar residues" evidence="1">
    <location>
        <begin position="45"/>
        <end position="59"/>
    </location>
</feature>
<evidence type="ECO:0000313" key="3">
    <source>
        <dbReference type="Proteomes" id="UP001499984"/>
    </source>
</evidence>
<comment type="caution">
    <text evidence="2">The sequence shown here is derived from an EMBL/GenBank/DDBJ whole genome shotgun (WGS) entry which is preliminary data.</text>
</comment>
<keyword evidence="3" id="KW-1185">Reference proteome</keyword>
<protein>
    <submittedName>
        <fullName evidence="2">Uncharacterized protein</fullName>
    </submittedName>
</protein>
<gene>
    <name evidence="2" type="ORF">GCM10022233_56010</name>
</gene>
<name>A0ABP7VPR9_9ACTN</name>
<reference evidence="3" key="1">
    <citation type="journal article" date="2019" name="Int. J. Syst. Evol. Microbiol.">
        <title>The Global Catalogue of Microorganisms (GCM) 10K type strain sequencing project: providing services to taxonomists for standard genome sequencing and annotation.</title>
        <authorList>
            <consortium name="The Broad Institute Genomics Platform"/>
            <consortium name="The Broad Institute Genome Sequencing Center for Infectious Disease"/>
            <person name="Wu L."/>
            <person name="Ma J."/>
        </authorList>
    </citation>
    <scope>NUCLEOTIDE SEQUENCE [LARGE SCALE GENOMIC DNA]</scope>
    <source>
        <strain evidence="3">JCM 16925</strain>
    </source>
</reference>
<proteinExistence type="predicted"/>
<dbReference type="Proteomes" id="UP001499984">
    <property type="component" value="Unassembled WGS sequence"/>
</dbReference>
<evidence type="ECO:0000313" key="2">
    <source>
        <dbReference type="EMBL" id="GAA4071889.1"/>
    </source>
</evidence>
<feature type="region of interest" description="Disordered" evidence="1">
    <location>
        <begin position="8"/>
        <end position="63"/>
    </location>
</feature>